<dbReference type="Proteomes" id="UP001279734">
    <property type="component" value="Unassembled WGS sequence"/>
</dbReference>
<feature type="region of interest" description="Disordered" evidence="1">
    <location>
        <begin position="1"/>
        <end position="20"/>
    </location>
</feature>
<evidence type="ECO:0000256" key="1">
    <source>
        <dbReference type="SAM" id="MobiDB-lite"/>
    </source>
</evidence>
<feature type="compositionally biased region" description="Polar residues" evidence="1">
    <location>
        <begin position="11"/>
        <end position="20"/>
    </location>
</feature>
<gene>
    <name evidence="2" type="ORF">Nepgr_013589</name>
</gene>
<keyword evidence="3" id="KW-1185">Reference proteome</keyword>
<organism evidence="2 3">
    <name type="scientific">Nepenthes gracilis</name>
    <name type="common">Slender pitcher plant</name>
    <dbReference type="NCBI Taxonomy" id="150966"/>
    <lineage>
        <taxon>Eukaryota</taxon>
        <taxon>Viridiplantae</taxon>
        <taxon>Streptophyta</taxon>
        <taxon>Embryophyta</taxon>
        <taxon>Tracheophyta</taxon>
        <taxon>Spermatophyta</taxon>
        <taxon>Magnoliopsida</taxon>
        <taxon>eudicotyledons</taxon>
        <taxon>Gunneridae</taxon>
        <taxon>Pentapetalae</taxon>
        <taxon>Caryophyllales</taxon>
        <taxon>Nepenthaceae</taxon>
        <taxon>Nepenthes</taxon>
    </lineage>
</organism>
<dbReference type="EMBL" id="BSYO01000011">
    <property type="protein sequence ID" value="GMH11748.1"/>
    <property type="molecule type" value="Genomic_DNA"/>
</dbReference>
<feature type="compositionally biased region" description="Basic and acidic residues" evidence="1">
    <location>
        <begin position="1"/>
        <end position="10"/>
    </location>
</feature>
<protein>
    <submittedName>
        <fullName evidence="2">Uncharacterized protein</fullName>
    </submittedName>
</protein>
<reference evidence="2" key="1">
    <citation type="submission" date="2023-05" db="EMBL/GenBank/DDBJ databases">
        <title>Nepenthes gracilis genome sequencing.</title>
        <authorList>
            <person name="Fukushima K."/>
        </authorList>
    </citation>
    <scope>NUCLEOTIDE SEQUENCE</scope>
    <source>
        <strain evidence="2">SING2019-196</strain>
    </source>
</reference>
<name>A0AAD3SI50_NEPGR</name>
<sequence>MSAHREDKQRVSFQSQPDSAPSVQVLNQFDVLQSNVEAEMSKVCEKDVLFQAQFVGEQQKIPTVTDDHHGGDPSSCTNLGKLRRNIIEIRKQLNASRAQAIEDSSNPGSTQFYSGGSAFEQTHPELPKALIIGERIT</sequence>
<proteinExistence type="predicted"/>
<dbReference type="AlphaFoldDB" id="A0AAD3SI50"/>
<evidence type="ECO:0000313" key="2">
    <source>
        <dbReference type="EMBL" id="GMH11748.1"/>
    </source>
</evidence>
<evidence type="ECO:0000313" key="3">
    <source>
        <dbReference type="Proteomes" id="UP001279734"/>
    </source>
</evidence>
<accession>A0AAD3SI50</accession>
<comment type="caution">
    <text evidence="2">The sequence shown here is derived from an EMBL/GenBank/DDBJ whole genome shotgun (WGS) entry which is preliminary data.</text>
</comment>